<feature type="domain" description="DUF2062" evidence="2">
    <location>
        <begin position="23"/>
        <end position="163"/>
    </location>
</feature>
<keyword evidence="1" id="KW-0472">Membrane</keyword>
<keyword evidence="1" id="KW-0812">Transmembrane</keyword>
<dbReference type="AlphaFoldDB" id="A0A0F9QRT0"/>
<keyword evidence="1" id="KW-1133">Transmembrane helix</keyword>
<sequence>MPRKFLKRFMPDHKTMQEHPHLQKFGRRLTDPKLWHLNRRAAAGGLALGVFVGFMPILAQMFIAAALAIFFRVNLPIAVMGVWITNPLTFAPIYLFNYKVGAWVLDMPIEHYGFTMTWQWFTHEFLMIWQPLILGSFICGIIAGLLAVLFVRLIWRLMVIRNWLKRNKQSTPKN</sequence>
<evidence type="ECO:0000256" key="1">
    <source>
        <dbReference type="SAM" id="Phobius"/>
    </source>
</evidence>
<feature type="transmembrane region" description="Helical" evidence="1">
    <location>
        <begin position="103"/>
        <end position="121"/>
    </location>
</feature>
<gene>
    <name evidence="3" type="ORF">LCGC14_0740740</name>
</gene>
<accession>A0A0F9QRT0</accession>
<dbReference type="Pfam" id="PF09835">
    <property type="entry name" value="DUF2062"/>
    <property type="match status" value="1"/>
</dbReference>
<evidence type="ECO:0000259" key="2">
    <source>
        <dbReference type="Pfam" id="PF09835"/>
    </source>
</evidence>
<feature type="transmembrane region" description="Helical" evidence="1">
    <location>
        <begin position="77"/>
        <end position="96"/>
    </location>
</feature>
<reference evidence="3" key="1">
    <citation type="journal article" date="2015" name="Nature">
        <title>Complex archaea that bridge the gap between prokaryotes and eukaryotes.</title>
        <authorList>
            <person name="Spang A."/>
            <person name="Saw J.H."/>
            <person name="Jorgensen S.L."/>
            <person name="Zaremba-Niedzwiedzka K."/>
            <person name="Martijn J."/>
            <person name="Lind A.E."/>
            <person name="van Eijk R."/>
            <person name="Schleper C."/>
            <person name="Guy L."/>
            <person name="Ettema T.J."/>
        </authorList>
    </citation>
    <scope>NUCLEOTIDE SEQUENCE</scope>
</reference>
<evidence type="ECO:0000313" key="3">
    <source>
        <dbReference type="EMBL" id="KKN39702.1"/>
    </source>
</evidence>
<comment type="caution">
    <text evidence="3">The sequence shown here is derived from an EMBL/GenBank/DDBJ whole genome shotgun (WGS) entry which is preliminary data.</text>
</comment>
<dbReference type="PANTHER" id="PTHR40547">
    <property type="entry name" value="SLL0298 PROTEIN"/>
    <property type="match status" value="1"/>
</dbReference>
<proteinExistence type="predicted"/>
<organism evidence="3">
    <name type="scientific">marine sediment metagenome</name>
    <dbReference type="NCBI Taxonomy" id="412755"/>
    <lineage>
        <taxon>unclassified sequences</taxon>
        <taxon>metagenomes</taxon>
        <taxon>ecological metagenomes</taxon>
    </lineage>
</organism>
<feature type="transmembrane region" description="Helical" evidence="1">
    <location>
        <begin position="133"/>
        <end position="155"/>
    </location>
</feature>
<dbReference type="PANTHER" id="PTHR40547:SF1">
    <property type="entry name" value="SLL0298 PROTEIN"/>
    <property type="match status" value="1"/>
</dbReference>
<feature type="transmembrane region" description="Helical" evidence="1">
    <location>
        <begin position="46"/>
        <end position="71"/>
    </location>
</feature>
<name>A0A0F9QRT0_9ZZZZ</name>
<dbReference type="EMBL" id="LAZR01001748">
    <property type="protein sequence ID" value="KKN39702.1"/>
    <property type="molecule type" value="Genomic_DNA"/>
</dbReference>
<protein>
    <recommendedName>
        <fullName evidence="2">DUF2062 domain-containing protein</fullName>
    </recommendedName>
</protein>
<dbReference type="InterPro" id="IPR018639">
    <property type="entry name" value="DUF2062"/>
</dbReference>